<sequence length="460" mass="51713">MSINIHAASSGHTWYGTDFNPSQAGFAQELASASGAQAQLYDQAFAEFCRRDDLPDFDSIGLHGIWSWISDENRAVIVDFIRRKLKLGGVLYISYNTQPGWAAMVPMRDLLTEYSQVMGAPGKGIAPRINDALQFAERLLASGPGFLSANPQIAAKIESMKKLDRSYLAHEYFNRDWLPMSFSSMTKWLEPAKLNFACSAHYLDHIDVANFSPEQSKILDEIEDPSLRQTVRDFLVNQTFRRDYWVHGARRLSLQARREKWLAQRMILTIPRHLLTLKASTARGEVELHERVYRPVIDCLADYQPKSVEQIARNCEAQGVTQGEVIQALFILAGTLQVQPVQDEETIARAQPLTDKLNRKLCQLSAEGLEQGALASPVTGSAVTADRFHQLFLLARQDGQRLPQDWARFANGILQSLGQRIIIEGKVIDSDQEQLAELERRAGKFGEFLLPIFKALGVAR</sequence>
<reference evidence="2 3" key="1">
    <citation type="submission" date="2020-08" db="EMBL/GenBank/DDBJ databases">
        <title>Genomic Encyclopedia of Type Strains, Phase III (KMG-III): the genomes of soil and plant-associated and newly described type strains.</title>
        <authorList>
            <person name="Whitman W."/>
        </authorList>
    </citation>
    <scope>NUCLEOTIDE SEQUENCE [LARGE SCALE GENOMIC DNA]</scope>
    <source>
        <strain evidence="2 3">CECT 8897</strain>
    </source>
</reference>
<dbReference type="Gene3D" id="3.40.50.150">
    <property type="entry name" value="Vaccinia Virus protein VP39"/>
    <property type="match status" value="1"/>
</dbReference>
<proteinExistence type="predicted"/>
<dbReference type="GO" id="GO:0008168">
    <property type="term" value="F:methyltransferase activity"/>
    <property type="evidence" value="ECO:0007669"/>
    <property type="project" value="UniProtKB-KW"/>
</dbReference>
<dbReference type="EMBL" id="JACHXD010000001">
    <property type="protein sequence ID" value="MBB3117484.1"/>
    <property type="molecule type" value="Genomic_DNA"/>
</dbReference>
<accession>A0A7W5FS73</accession>
<dbReference type="GO" id="GO:0032259">
    <property type="term" value="P:methylation"/>
    <property type="evidence" value="ECO:0007669"/>
    <property type="project" value="UniProtKB-KW"/>
</dbReference>
<dbReference type="RefSeq" id="WP_229426021.1">
    <property type="nucleotide sequence ID" value="NZ_JACHXD010000001.1"/>
</dbReference>
<dbReference type="SUPFAM" id="SSF53335">
    <property type="entry name" value="S-adenosyl-L-methionine-dependent methyltransferases"/>
    <property type="match status" value="1"/>
</dbReference>
<dbReference type="InterPro" id="IPR029063">
    <property type="entry name" value="SAM-dependent_MTases_sf"/>
</dbReference>
<gene>
    <name evidence="2" type="ORF">FHS03_000503</name>
</gene>
<dbReference type="InterPro" id="IPR018773">
    <property type="entry name" value="MeTrfase_reg_dom_prd"/>
</dbReference>
<protein>
    <submittedName>
        <fullName evidence="2">SAM-dependent methyltransferase</fullName>
    </submittedName>
</protein>
<feature type="domain" description="Methyltransferase regulatory" evidence="1">
    <location>
        <begin position="164"/>
        <end position="247"/>
    </location>
</feature>
<dbReference type="Proteomes" id="UP000541535">
    <property type="component" value="Unassembled WGS sequence"/>
</dbReference>
<keyword evidence="2" id="KW-0489">Methyltransferase</keyword>
<keyword evidence="2" id="KW-0808">Transferase</keyword>
<dbReference type="AlphaFoldDB" id="A0A7W5FS73"/>
<comment type="caution">
    <text evidence="2">The sequence shown here is derived from an EMBL/GenBank/DDBJ whole genome shotgun (WGS) entry which is preliminary data.</text>
</comment>
<evidence type="ECO:0000259" key="1">
    <source>
        <dbReference type="Pfam" id="PF10119"/>
    </source>
</evidence>
<keyword evidence="3" id="KW-1185">Reference proteome</keyword>
<name>A0A7W5FS73_9BURK</name>
<evidence type="ECO:0000313" key="2">
    <source>
        <dbReference type="EMBL" id="MBB3117484.1"/>
    </source>
</evidence>
<organism evidence="2 3">
    <name type="scientific">Pseudoduganella violacea</name>
    <dbReference type="NCBI Taxonomy" id="1715466"/>
    <lineage>
        <taxon>Bacteria</taxon>
        <taxon>Pseudomonadati</taxon>
        <taxon>Pseudomonadota</taxon>
        <taxon>Betaproteobacteria</taxon>
        <taxon>Burkholderiales</taxon>
        <taxon>Oxalobacteraceae</taxon>
        <taxon>Telluria group</taxon>
        <taxon>Pseudoduganella</taxon>
    </lineage>
</organism>
<dbReference type="Pfam" id="PF10119">
    <property type="entry name" value="MethyTransf_Reg"/>
    <property type="match status" value="1"/>
</dbReference>
<evidence type="ECO:0000313" key="3">
    <source>
        <dbReference type="Proteomes" id="UP000541535"/>
    </source>
</evidence>